<name>A0A232FN18_9HYME</name>
<dbReference type="AlphaFoldDB" id="A0A232FN18"/>
<dbReference type="STRING" id="543379.A0A232FN18"/>
<evidence type="ECO:0000313" key="1">
    <source>
        <dbReference type="EMBL" id="OXU31919.1"/>
    </source>
</evidence>
<organism evidence="1 2">
    <name type="scientific">Trichomalopsis sarcophagae</name>
    <dbReference type="NCBI Taxonomy" id="543379"/>
    <lineage>
        <taxon>Eukaryota</taxon>
        <taxon>Metazoa</taxon>
        <taxon>Ecdysozoa</taxon>
        <taxon>Arthropoda</taxon>
        <taxon>Hexapoda</taxon>
        <taxon>Insecta</taxon>
        <taxon>Pterygota</taxon>
        <taxon>Neoptera</taxon>
        <taxon>Endopterygota</taxon>
        <taxon>Hymenoptera</taxon>
        <taxon>Apocrita</taxon>
        <taxon>Proctotrupomorpha</taxon>
        <taxon>Chalcidoidea</taxon>
        <taxon>Pteromalidae</taxon>
        <taxon>Pteromalinae</taxon>
        <taxon>Trichomalopsis</taxon>
    </lineage>
</organism>
<reference evidence="1 2" key="1">
    <citation type="journal article" date="2017" name="Curr. Biol.">
        <title>The Evolution of Venom by Co-option of Single-Copy Genes.</title>
        <authorList>
            <person name="Martinson E.O."/>
            <person name="Mrinalini"/>
            <person name="Kelkar Y.D."/>
            <person name="Chang C.H."/>
            <person name="Werren J.H."/>
        </authorList>
    </citation>
    <scope>NUCLEOTIDE SEQUENCE [LARGE SCALE GENOMIC DNA]</scope>
    <source>
        <strain evidence="1 2">Alberta</strain>
        <tissue evidence="1">Whole body</tissue>
    </source>
</reference>
<evidence type="ECO:0000313" key="2">
    <source>
        <dbReference type="Proteomes" id="UP000215335"/>
    </source>
</evidence>
<keyword evidence="2" id="KW-1185">Reference proteome</keyword>
<proteinExistence type="predicted"/>
<dbReference type="Proteomes" id="UP000215335">
    <property type="component" value="Unassembled WGS sequence"/>
</dbReference>
<comment type="caution">
    <text evidence="1">The sequence shown here is derived from an EMBL/GenBank/DDBJ whole genome shotgun (WGS) entry which is preliminary data.</text>
</comment>
<sequence>MRSEYVLQLHNMVRALTIPPSKEAAVECFSRYFDESVQLVIVSRKITSVDKLVDLLDTMDQASTLNANNP</sequence>
<accession>A0A232FN18</accession>
<protein>
    <submittedName>
        <fullName evidence="1">Uncharacterized protein</fullName>
    </submittedName>
</protein>
<gene>
    <name evidence="1" type="ORF">TSAR_008224</name>
</gene>
<dbReference type="EMBL" id="NNAY01000016">
    <property type="protein sequence ID" value="OXU31919.1"/>
    <property type="molecule type" value="Genomic_DNA"/>
</dbReference>